<dbReference type="EMBL" id="KV417640">
    <property type="protein sequence ID" value="KZP12933.1"/>
    <property type="molecule type" value="Genomic_DNA"/>
</dbReference>
<evidence type="ECO:0000256" key="1">
    <source>
        <dbReference type="ARBA" id="ARBA00022468"/>
    </source>
</evidence>
<dbReference type="InterPro" id="IPR001164">
    <property type="entry name" value="ArfGAP_dom"/>
</dbReference>
<dbReference type="FunFam" id="1.10.220.150:FF:000009">
    <property type="entry name" value="stromal membrane-associated protein 1 isoform X1"/>
    <property type="match status" value="1"/>
</dbReference>
<reference evidence="8 9" key="1">
    <citation type="journal article" date="2016" name="Mol. Biol. Evol.">
        <title>Comparative Genomics of Early-Diverging Mushroom-Forming Fungi Provides Insights into the Origins of Lignocellulose Decay Capabilities.</title>
        <authorList>
            <person name="Nagy L.G."/>
            <person name="Riley R."/>
            <person name="Tritt A."/>
            <person name="Adam C."/>
            <person name="Daum C."/>
            <person name="Floudas D."/>
            <person name="Sun H."/>
            <person name="Yadav J.S."/>
            <person name="Pangilinan J."/>
            <person name="Larsson K.H."/>
            <person name="Matsuura K."/>
            <person name="Barry K."/>
            <person name="Labutti K."/>
            <person name="Kuo R."/>
            <person name="Ohm R.A."/>
            <person name="Bhattacharya S.S."/>
            <person name="Shirouzu T."/>
            <person name="Yoshinaga Y."/>
            <person name="Martin F.M."/>
            <person name="Grigoriev I.V."/>
            <person name="Hibbett D.S."/>
        </authorList>
    </citation>
    <scope>NUCLEOTIDE SEQUENCE [LARGE SCALE GENOMIC DNA]</scope>
    <source>
        <strain evidence="8 9">CBS 109695</strain>
    </source>
</reference>
<dbReference type="Pfam" id="PF01412">
    <property type="entry name" value="ArfGap"/>
    <property type="match status" value="1"/>
</dbReference>
<feature type="compositionally biased region" description="Polar residues" evidence="6">
    <location>
        <begin position="81"/>
        <end position="90"/>
    </location>
</feature>
<feature type="region of interest" description="Disordered" evidence="6">
    <location>
        <begin position="133"/>
        <end position="250"/>
    </location>
</feature>
<accession>A0A166BSL6</accession>
<feature type="compositionally biased region" description="Low complexity" evidence="6">
    <location>
        <begin position="353"/>
        <end position="380"/>
    </location>
</feature>
<protein>
    <submittedName>
        <fullName evidence="8">ArfGap-domain-containing protein</fullName>
    </submittedName>
</protein>
<feature type="domain" description="Arf-GAP" evidence="7">
    <location>
        <begin position="10"/>
        <end position="133"/>
    </location>
</feature>
<feature type="region of interest" description="Disordered" evidence="6">
    <location>
        <begin position="273"/>
        <end position="380"/>
    </location>
</feature>
<dbReference type="PRINTS" id="PR00405">
    <property type="entry name" value="REVINTRACTNG"/>
</dbReference>
<evidence type="ECO:0000313" key="9">
    <source>
        <dbReference type="Proteomes" id="UP000076532"/>
    </source>
</evidence>
<proteinExistence type="predicted"/>
<dbReference type="PANTHER" id="PTHR46419">
    <property type="entry name" value="ADP-RIBOSYLATION FACTOR GTPASE-ACTIVATING PROTEIN AGD5"/>
    <property type="match status" value="1"/>
</dbReference>
<sequence length="524" mass="57411">MNKVNADRYQRALLELAHASGNDHCADCKARVPRWASHNLGIFVCVTCASVHRKMGTHISKVKSVTMDTWTKEQVEVMRQNGNVKSNSFYNPNETRNPPPTNMVGRERDSELEKYIRAKYEFKRFVVREAPTKPAPDISRSSTSQFAPEAKPPPPRSFSAAPQPTAAPPRVDSLGYRPPTAAPVSYKPPYKASSATQNRSVSQPLPSQQSHLPPPPGPSQPAAPPQAIPRTAPPTTSPPPSNNPVWNDLLSLQGGQTASSSLPLQYQPLAQNSLPQQQQQQQQPFASPFGQQQIAQSPGSYTPQNGAMGMNMSGHNPFQQQTQQPVSSNPFGQQPSFQTQTPNFTGIGGGQSGFQSSIPPFSQSAAAQQFQASLQQQPQTQFSAPLPFQASLQQQPQSQFSAPLLFQPQPQQSYDQQQQTPFGQQQPSPNPFGQQPSPMPMGQQQPSPMPFGQQPSPMPYGQQPSPMPFGQQNFGQQPSPQPPIQQNLQQQPGMMMPGGNPFGQWQQQPQQNSFQGGFQGQQQW</sequence>
<feature type="compositionally biased region" description="Low complexity" evidence="6">
    <location>
        <begin position="409"/>
        <end position="455"/>
    </location>
</feature>
<dbReference type="SMART" id="SM00105">
    <property type="entry name" value="ArfGap"/>
    <property type="match status" value="1"/>
</dbReference>
<dbReference type="OrthoDB" id="10266696at2759"/>
<dbReference type="Proteomes" id="UP000076532">
    <property type="component" value="Unassembled WGS sequence"/>
</dbReference>
<feature type="compositionally biased region" description="Low complexity" evidence="6">
    <location>
        <begin position="200"/>
        <end position="211"/>
    </location>
</feature>
<evidence type="ECO:0000256" key="4">
    <source>
        <dbReference type="ARBA" id="ARBA00022833"/>
    </source>
</evidence>
<feature type="compositionally biased region" description="Pro residues" evidence="6">
    <location>
        <begin position="212"/>
        <end position="242"/>
    </location>
</feature>
<feature type="region of interest" description="Disordered" evidence="6">
    <location>
        <begin position="409"/>
        <end position="524"/>
    </location>
</feature>
<evidence type="ECO:0000256" key="3">
    <source>
        <dbReference type="ARBA" id="ARBA00022771"/>
    </source>
</evidence>
<feature type="compositionally biased region" description="Low complexity" evidence="6">
    <location>
        <begin position="484"/>
        <end position="524"/>
    </location>
</feature>
<keyword evidence="9" id="KW-1185">Reference proteome</keyword>
<name>A0A166BSL6_9AGAM</name>
<dbReference type="AlphaFoldDB" id="A0A166BSL6"/>
<dbReference type="PANTHER" id="PTHR46419:SF2">
    <property type="entry name" value="ADP-RIBOSYLATION FACTOR GTPASE-ACTIVATING PROTEIN AGD5"/>
    <property type="match status" value="1"/>
</dbReference>
<keyword evidence="3 5" id="KW-0863">Zinc-finger</keyword>
<dbReference type="PROSITE" id="PS50115">
    <property type="entry name" value="ARFGAP"/>
    <property type="match status" value="1"/>
</dbReference>
<feature type="compositionally biased region" description="Polar residues" evidence="6">
    <location>
        <begin position="294"/>
        <end position="305"/>
    </location>
</feature>
<dbReference type="InterPro" id="IPR037278">
    <property type="entry name" value="ARFGAP/RecO"/>
</dbReference>
<dbReference type="Gene3D" id="1.10.220.150">
    <property type="entry name" value="Arf GTPase activating protein"/>
    <property type="match status" value="1"/>
</dbReference>
<feature type="compositionally biased region" description="Low complexity" evidence="6">
    <location>
        <begin position="273"/>
        <end position="293"/>
    </location>
</feature>
<evidence type="ECO:0000256" key="6">
    <source>
        <dbReference type="SAM" id="MobiDB-lite"/>
    </source>
</evidence>
<feature type="region of interest" description="Disordered" evidence="6">
    <location>
        <begin position="81"/>
        <end position="107"/>
    </location>
</feature>
<dbReference type="STRING" id="436010.A0A166BSL6"/>
<keyword evidence="1" id="KW-0343">GTPase activation</keyword>
<feature type="compositionally biased region" description="Polar residues" evidence="6">
    <location>
        <begin position="313"/>
        <end position="344"/>
    </location>
</feature>
<evidence type="ECO:0000313" key="8">
    <source>
        <dbReference type="EMBL" id="KZP12933.1"/>
    </source>
</evidence>
<evidence type="ECO:0000256" key="5">
    <source>
        <dbReference type="PROSITE-ProRule" id="PRU00288"/>
    </source>
</evidence>
<gene>
    <name evidence="8" type="ORF">FIBSPDRAFT_936641</name>
</gene>
<dbReference type="InterPro" id="IPR038508">
    <property type="entry name" value="ArfGAP_dom_sf"/>
</dbReference>
<dbReference type="SUPFAM" id="SSF57863">
    <property type="entry name" value="ArfGap/RecO-like zinc finger"/>
    <property type="match status" value="1"/>
</dbReference>
<dbReference type="GO" id="GO:0005096">
    <property type="term" value="F:GTPase activator activity"/>
    <property type="evidence" value="ECO:0007669"/>
    <property type="project" value="UniProtKB-KW"/>
</dbReference>
<keyword evidence="4" id="KW-0862">Zinc</keyword>
<dbReference type="GO" id="GO:0008270">
    <property type="term" value="F:zinc ion binding"/>
    <property type="evidence" value="ECO:0007669"/>
    <property type="project" value="UniProtKB-KW"/>
</dbReference>
<evidence type="ECO:0000256" key="2">
    <source>
        <dbReference type="ARBA" id="ARBA00022723"/>
    </source>
</evidence>
<dbReference type="InterPro" id="IPR044520">
    <property type="entry name" value="ARF_GAP_AGD5/15"/>
</dbReference>
<evidence type="ECO:0000259" key="7">
    <source>
        <dbReference type="PROSITE" id="PS50115"/>
    </source>
</evidence>
<dbReference type="CDD" id="cd08204">
    <property type="entry name" value="ArfGap"/>
    <property type="match status" value="1"/>
</dbReference>
<organism evidence="8 9">
    <name type="scientific">Athelia psychrophila</name>
    <dbReference type="NCBI Taxonomy" id="1759441"/>
    <lineage>
        <taxon>Eukaryota</taxon>
        <taxon>Fungi</taxon>
        <taxon>Dikarya</taxon>
        <taxon>Basidiomycota</taxon>
        <taxon>Agaricomycotina</taxon>
        <taxon>Agaricomycetes</taxon>
        <taxon>Agaricomycetidae</taxon>
        <taxon>Atheliales</taxon>
        <taxon>Atheliaceae</taxon>
        <taxon>Athelia</taxon>
    </lineage>
</organism>
<keyword evidence="2" id="KW-0479">Metal-binding</keyword>